<dbReference type="Pfam" id="PF07690">
    <property type="entry name" value="MFS_1"/>
    <property type="match status" value="1"/>
</dbReference>
<evidence type="ECO:0000256" key="4">
    <source>
        <dbReference type="ARBA" id="ARBA00022692"/>
    </source>
</evidence>
<feature type="transmembrane region" description="Helical" evidence="7">
    <location>
        <begin position="375"/>
        <end position="393"/>
    </location>
</feature>
<sequence length="401" mass="43805">MEQVSLFKNKTYMLLLIAGIFAVVGFSMFLTTTTWYVVTELGSPEILGVVLIAATVPRLIMITFGGVLADKYKKTTIMFGTNLIQGILLFVIYWLVAIDSMTLLMLIILSAFFGMLDAFFGPASSSMIPKAVHKSQLQQANAYFQGVDQVSFIVGPILAGIIMESMGVAESYLVATILVFISAIFVFPPLIKEAAVEITSKQSPFKDLLDGFKFVRSSQFLLTGILVLISLNFFVFGALHISIPVLVDIHGGSPINLSYMEVSLGVGLVVGTLILSYKKINKKGRASLIGLFSTLVFFVIFSLSPNLIMLTIILFLVGFSMSFVFIPIFTAVQETTDIRLMGRVMSLIFLAMNGFDPIAYGLISSLVSAGYDIQWILFISGALGLIVTLVLFIKGKEFKAI</sequence>
<feature type="transmembrane region" description="Helical" evidence="7">
    <location>
        <begin position="220"/>
        <end position="243"/>
    </location>
</feature>
<reference evidence="9 10" key="1">
    <citation type="submission" date="2023-07" db="EMBL/GenBank/DDBJ databases">
        <title>Genomic Encyclopedia of Type Strains, Phase IV (KMG-IV): sequencing the most valuable type-strain genomes for metagenomic binning, comparative biology and taxonomic classification.</title>
        <authorList>
            <person name="Goeker M."/>
        </authorList>
    </citation>
    <scope>NUCLEOTIDE SEQUENCE [LARGE SCALE GENOMIC DNA]</scope>
    <source>
        <strain evidence="9 10">DSM 19154</strain>
    </source>
</reference>
<dbReference type="CDD" id="cd06173">
    <property type="entry name" value="MFS_MefA_like"/>
    <property type="match status" value="1"/>
</dbReference>
<keyword evidence="2" id="KW-0813">Transport</keyword>
<keyword evidence="5 7" id="KW-1133">Transmembrane helix</keyword>
<dbReference type="PANTHER" id="PTHR23513:SF6">
    <property type="entry name" value="MAJOR FACILITATOR SUPERFAMILY ASSOCIATED DOMAIN-CONTAINING PROTEIN"/>
    <property type="match status" value="1"/>
</dbReference>
<evidence type="ECO:0000313" key="10">
    <source>
        <dbReference type="Proteomes" id="UP001225034"/>
    </source>
</evidence>
<dbReference type="InterPro" id="IPR022324">
    <property type="entry name" value="Bacilysin_exporter_BacE_put"/>
</dbReference>
<keyword evidence="10" id="KW-1185">Reference proteome</keyword>
<feature type="transmembrane region" description="Helical" evidence="7">
    <location>
        <begin position="102"/>
        <end position="121"/>
    </location>
</feature>
<dbReference type="InterPro" id="IPR011701">
    <property type="entry name" value="MFS"/>
</dbReference>
<feature type="domain" description="Major facilitator superfamily (MFS) profile" evidence="8">
    <location>
        <begin position="11"/>
        <end position="399"/>
    </location>
</feature>
<name>A0ABT9YL74_9BACI</name>
<dbReference type="EMBL" id="JAUSUA010000006">
    <property type="protein sequence ID" value="MDQ0208626.1"/>
    <property type="molecule type" value="Genomic_DNA"/>
</dbReference>
<dbReference type="InterPro" id="IPR020846">
    <property type="entry name" value="MFS_dom"/>
</dbReference>
<feature type="transmembrane region" description="Helical" evidence="7">
    <location>
        <begin position="76"/>
        <end position="96"/>
    </location>
</feature>
<feature type="transmembrane region" description="Helical" evidence="7">
    <location>
        <begin position="49"/>
        <end position="69"/>
    </location>
</feature>
<feature type="transmembrane region" description="Helical" evidence="7">
    <location>
        <begin position="169"/>
        <end position="191"/>
    </location>
</feature>
<dbReference type="Proteomes" id="UP001225034">
    <property type="component" value="Unassembled WGS sequence"/>
</dbReference>
<evidence type="ECO:0000256" key="7">
    <source>
        <dbReference type="SAM" id="Phobius"/>
    </source>
</evidence>
<feature type="transmembrane region" description="Helical" evidence="7">
    <location>
        <begin position="284"/>
        <end position="301"/>
    </location>
</feature>
<dbReference type="PROSITE" id="PS50850">
    <property type="entry name" value="MFS"/>
    <property type="match status" value="1"/>
</dbReference>
<comment type="subcellular location">
    <subcellularLocation>
        <location evidence="1">Cell membrane</location>
        <topology evidence="1">Multi-pass membrane protein</topology>
    </subcellularLocation>
</comment>
<comment type="caution">
    <text evidence="9">The sequence shown here is derived from an EMBL/GenBank/DDBJ whole genome shotgun (WGS) entry which is preliminary data.</text>
</comment>
<dbReference type="InterPro" id="IPR036259">
    <property type="entry name" value="MFS_trans_sf"/>
</dbReference>
<proteinExistence type="predicted"/>
<dbReference type="PANTHER" id="PTHR23513">
    <property type="entry name" value="INTEGRAL MEMBRANE EFFLUX PROTEIN-RELATED"/>
    <property type="match status" value="1"/>
</dbReference>
<dbReference type="PRINTS" id="PR01988">
    <property type="entry name" value="EXPORTERBACE"/>
</dbReference>
<evidence type="ECO:0000259" key="8">
    <source>
        <dbReference type="PROSITE" id="PS50850"/>
    </source>
</evidence>
<keyword evidence="3" id="KW-1003">Cell membrane</keyword>
<evidence type="ECO:0000256" key="6">
    <source>
        <dbReference type="ARBA" id="ARBA00023136"/>
    </source>
</evidence>
<keyword evidence="4 7" id="KW-0812">Transmembrane</keyword>
<evidence type="ECO:0000256" key="2">
    <source>
        <dbReference type="ARBA" id="ARBA00022448"/>
    </source>
</evidence>
<dbReference type="Gene3D" id="1.20.1250.20">
    <property type="entry name" value="MFS general substrate transporter like domains"/>
    <property type="match status" value="1"/>
</dbReference>
<gene>
    <name evidence="9" type="ORF">J2S05_003438</name>
</gene>
<organism evidence="9 10">
    <name type="scientific">Alkalicoccobacillus murimartini</name>
    <dbReference type="NCBI Taxonomy" id="171685"/>
    <lineage>
        <taxon>Bacteria</taxon>
        <taxon>Bacillati</taxon>
        <taxon>Bacillota</taxon>
        <taxon>Bacilli</taxon>
        <taxon>Bacillales</taxon>
        <taxon>Bacillaceae</taxon>
        <taxon>Alkalicoccobacillus</taxon>
    </lineage>
</organism>
<keyword evidence="6 7" id="KW-0472">Membrane</keyword>
<feature type="transmembrane region" description="Helical" evidence="7">
    <location>
        <begin position="344"/>
        <end position="363"/>
    </location>
</feature>
<feature type="transmembrane region" description="Helical" evidence="7">
    <location>
        <begin position="142"/>
        <end position="163"/>
    </location>
</feature>
<accession>A0ABT9YL74</accession>
<protein>
    <submittedName>
        <fullName evidence="9">MFS family permease</fullName>
    </submittedName>
</protein>
<dbReference type="SUPFAM" id="SSF103473">
    <property type="entry name" value="MFS general substrate transporter"/>
    <property type="match status" value="1"/>
</dbReference>
<dbReference type="RefSeq" id="WP_306984836.1">
    <property type="nucleotide sequence ID" value="NZ_JAUSUA010000006.1"/>
</dbReference>
<feature type="transmembrane region" description="Helical" evidence="7">
    <location>
        <begin position="255"/>
        <end position="277"/>
    </location>
</feature>
<feature type="transmembrane region" description="Helical" evidence="7">
    <location>
        <begin position="12"/>
        <end position="37"/>
    </location>
</feature>
<evidence type="ECO:0000313" key="9">
    <source>
        <dbReference type="EMBL" id="MDQ0208626.1"/>
    </source>
</evidence>
<evidence type="ECO:0000256" key="1">
    <source>
        <dbReference type="ARBA" id="ARBA00004651"/>
    </source>
</evidence>
<feature type="transmembrane region" description="Helical" evidence="7">
    <location>
        <begin position="307"/>
        <end position="332"/>
    </location>
</feature>
<evidence type="ECO:0000256" key="5">
    <source>
        <dbReference type="ARBA" id="ARBA00022989"/>
    </source>
</evidence>
<evidence type="ECO:0000256" key="3">
    <source>
        <dbReference type="ARBA" id="ARBA00022475"/>
    </source>
</evidence>